<dbReference type="STRING" id="1184609.KILIM_053_00410"/>
<dbReference type="OrthoDB" id="2660825at2"/>
<organism evidence="1 2">
    <name type="scientific">Kineosphaera limosa NBRC 100340</name>
    <dbReference type="NCBI Taxonomy" id="1184609"/>
    <lineage>
        <taxon>Bacteria</taxon>
        <taxon>Bacillati</taxon>
        <taxon>Actinomycetota</taxon>
        <taxon>Actinomycetes</taxon>
        <taxon>Micrococcales</taxon>
        <taxon>Dermatophilaceae</taxon>
        <taxon>Kineosphaera</taxon>
    </lineage>
</organism>
<comment type="caution">
    <text evidence="1">The sequence shown here is derived from an EMBL/GenBank/DDBJ whole genome shotgun (WGS) entry which is preliminary data.</text>
</comment>
<evidence type="ECO:0000313" key="1">
    <source>
        <dbReference type="EMBL" id="GAB96989.1"/>
    </source>
</evidence>
<dbReference type="AlphaFoldDB" id="K6XDS8"/>
<proteinExistence type="predicted"/>
<accession>K6XDS8</accession>
<protein>
    <submittedName>
        <fullName evidence="1">Uncharacterized protein</fullName>
    </submittedName>
</protein>
<dbReference type="eggNOG" id="ENOG50334HZ">
    <property type="taxonomic scope" value="Bacteria"/>
</dbReference>
<dbReference type="Proteomes" id="UP000008366">
    <property type="component" value="Unassembled WGS sequence"/>
</dbReference>
<evidence type="ECO:0000313" key="2">
    <source>
        <dbReference type="Proteomes" id="UP000008366"/>
    </source>
</evidence>
<gene>
    <name evidence="1" type="ORF">KILIM_053_00410</name>
</gene>
<sequence>MIWLRAHVQTDPSLHPDDPYPAAMNPVGERAHAAATGASRRAPRVEGVRRPEWVDWAPSVDGTHLCWQEADKSNNPIPQITYLIEHFLKPGAHASSDDHEDFEAFTFDHVVNGTMAAERSDGRLYLIKMENNDVREVLLVPGAHPGEF</sequence>
<name>K6XDS8_9MICO</name>
<dbReference type="RefSeq" id="WP_006593521.1">
    <property type="nucleotide sequence ID" value="NZ_BAHD01000053.1"/>
</dbReference>
<reference evidence="1 2" key="1">
    <citation type="submission" date="2012-08" db="EMBL/GenBank/DDBJ databases">
        <title>Whole genome shotgun sequence of Kineosphaera limosa NBRC 100340.</title>
        <authorList>
            <person name="Yoshida I."/>
            <person name="Isaki S."/>
            <person name="Hosoyama A."/>
            <person name="Tsuchikane K."/>
            <person name="Katsumata H."/>
            <person name="Ando Y."/>
            <person name="Ohji S."/>
            <person name="Hamada M."/>
            <person name="Tamura T."/>
            <person name="Yamazoe A."/>
            <person name="Yamazaki S."/>
            <person name="Fujita N."/>
        </authorList>
    </citation>
    <scope>NUCLEOTIDE SEQUENCE [LARGE SCALE GENOMIC DNA]</scope>
    <source>
        <strain evidence="1 2">NBRC 100340</strain>
    </source>
</reference>
<keyword evidence="2" id="KW-1185">Reference proteome</keyword>
<dbReference type="EMBL" id="BAHD01000053">
    <property type="protein sequence ID" value="GAB96989.1"/>
    <property type="molecule type" value="Genomic_DNA"/>
</dbReference>